<evidence type="ECO:0000256" key="2">
    <source>
        <dbReference type="ARBA" id="ARBA00022160"/>
    </source>
</evidence>
<evidence type="ECO:0000313" key="7">
    <source>
        <dbReference type="Proteomes" id="UP000015241"/>
    </source>
</evidence>
<dbReference type="Proteomes" id="UP000015241">
    <property type="component" value="Unassembled WGS sequence"/>
</dbReference>
<dbReference type="STRING" id="743788.S8F0R4"/>
<feature type="domain" description="SKI-interacting protein SKIP SNW" evidence="5">
    <location>
        <begin position="129"/>
        <end position="195"/>
    </location>
</feature>
<evidence type="ECO:0000256" key="1">
    <source>
        <dbReference type="ARBA" id="ARBA00010197"/>
    </source>
</evidence>
<dbReference type="AlphaFoldDB" id="S8F0R4"/>
<reference evidence="6 7" key="1">
    <citation type="journal article" date="2012" name="Science">
        <title>The Paleozoic origin of enzymatic lignin decomposition reconstructed from 31 fungal genomes.</title>
        <authorList>
            <person name="Floudas D."/>
            <person name="Binder M."/>
            <person name="Riley R."/>
            <person name="Barry K."/>
            <person name="Blanchette R.A."/>
            <person name="Henrissat B."/>
            <person name="Martinez A.T."/>
            <person name="Otillar R."/>
            <person name="Spatafora J.W."/>
            <person name="Yadav J.S."/>
            <person name="Aerts A."/>
            <person name="Benoit I."/>
            <person name="Boyd A."/>
            <person name="Carlson A."/>
            <person name="Copeland A."/>
            <person name="Coutinho P.M."/>
            <person name="de Vries R.P."/>
            <person name="Ferreira P."/>
            <person name="Findley K."/>
            <person name="Foster B."/>
            <person name="Gaskell J."/>
            <person name="Glotzer D."/>
            <person name="Gorecki P."/>
            <person name="Heitman J."/>
            <person name="Hesse C."/>
            <person name="Hori C."/>
            <person name="Igarashi K."/>
            <person name="Jurgens J.A."/>
            <person name="Kallen N."/>
            <person name="Kersten P."/>
            <person name="Kohler A."/>
            <person name="Kuees U."/>
            <person name="Kumar T.K.A."/>
            <person name="Kuo A."/>
            <person name="LaButti K."/>
            <person name="Larrondo L.F."/>
            <person name="Lindquist E."/>
            <person name="Ling A."/>
            <person name="Lombard V."/>
            <person name="Lucas S."/>
            <person name="Lundell T."/>
            <person name="Martin R."/>
            <person name="McLaughlin D.J."/>
            <person name="Morgenstern I."/>
            <person name="Morin E."/>
            <person name="Murat C."/>
            <person name="Nagy L.G."/>
            <person name="Nolan M."/>
            <person name="Ohm R.A."/>
            <person name="Patyshakuliyeva A."/>
            <person name="Rokas A."/>
            <person name="Ruiz-Duenas F.J."/>
            <person name="Sabat G."/>
            <person name="Salamov A."/>
            <person name="Samejima M."/>
            <person name="Schmutz J."/>
            <person name="Slot J.C."/>
            <person name="St John F."/>
            <person name="Stenlid J."/>
            <person name="Sun H."/>
            <person name="Sun S."/>
            <person name="Syed K."/>
            <person name="Tsang A."/>
            <person name="Wiebenga A."/>
            <person name="Young D."/>
            <person name="Pisabarro A."/>
            <person name="Eastwood D.C."/>
            <person name="Martin F."/>
            <person name="Cullen D."/>
            <person name="Grigoriev I.V."/>
            <person name="Hibbett D.S."/>
        </authorList>
    </citation>
    <scope>NUCLEOTIDE SEQUENCE</scope>
    <source>
        <strain evidence="7">FP-58527</strain>
    </source>
</reference>
<sequence>MPSDHLASMMEDVPSANCCSTAPLSAADLPKDNLYLEMLAVVEHCGSNRWSITYLPPGSDDAEARQMAPCSDSITTKKDSLADQQQVSESTLAGEDTHNVATTMEELVSEIDFVIQGRGAFEAQKESPILLYKRHASDGRDLQDVHVSPSFANFSEALFIADSDRRAREQVRQRAPTQQRLAGKGKAPKEENLRGAYWHPRSTKGQQAIRGASSPDAVVK</sequence>
<dbReference type="PANTHER" id="PTHR12096">
    <property type="entry name" value="NUCLEAR PROTEIN SKIP-RELATED"/>
    <property type="match status" value="1"/>
</dbReference>
<comment type="subcellular location">
    <subcellularLocation>
        <location evidence="3">Nucleus</location>
    </subcellularLocation>
</comment>
<evidence type="ECO:0000313" key="6">
    <source>
        <dbReference type="EMBL" id="EPS92609.1"/>
    </source>
</evidence>
<dbReference type="InParanoid" id="S8F0R4"/>
<organism evidence="6 7">
    <name type="scientific">Fomitopsis schrenkii</name>
    <name type="common">Brown rot fungus</name>
    <dbReference type="NCBI Taxonomy" id="2126942"/>
    <lineage>
        <taxon>Eukaryota</taxon>
        <taxon>Fungi</taxon>
        <taxon>Dikarya</taxon>
        <taxon>Basidiomycota</taxon>
        <taxon>Agaricomycotina</taxon>
        <taxon>Agaricomycetes</taxon>
        <taxon>Polyporales</taxon>
        <taxon>Fomitopsis</taxon>
    </lineage>
</organism>
<evidence type="ECO:0000256" key="4">
    <source>
        <dbReference type="SAM" id="MobiDB-lite"/>
    </source>
</evidence>
<keyword evidence="3" id="KW-0507">mRNA processing</keyword>
<dbReference type="GO" id="GO:0005681">
    <property type="term" value="C:spliceosomal complex"/>
    <property type="evidence" value="ECO:0007669"/>
    <property type="project" value="UniProtKB-UniRule"/>
</dbReference>
<gene>
    <name evidence="6" type="ORF">FOMPIDRAFT_1056707</name>
</gene>
<dbReference type="Pfam" id="PF02731">
    <property type="entry name" value="SKIP_SNW"/>
    <property type="match status" value="1"/>
</dbReference>
<dbReference type="InterPro" id="IPR017862">
    <property type="entry name" value="SKI-int_prot_SKIP"/>
</dbReference>
<proteinExistence type="inferred from homology"/>
<accession>S8F0R4</accession>
<comment type="similarity">
    <text evidence="1 3">Belongs to the SNW family.</text>
</comment>
<dbReference type="InterPro" id="IPR004015">
    <property type="entry name" value="SKI-int_prot_SKIP_SNW-dom"/>
</dbReference>
<comment type="subunit">
    <text evidence="3">Associated with the spliceosome.</text>
</comment>
<keyword evidence="7" id="KW-1185">Reference proteome</keyword>
<feature type="region of interest" description="Disordered" evidence="4">
    <location>
        <begin position="173"/>
        <end position="220"/>
    </location>
</feature>
<dbReference type="EMBL" id="KE504439">
    <property type="protein sequence ID" value="EPS92609.1"/>
    <property type="molecule type" value="Genomic_DNA"/>
</dbReference>
<keyword evidence="3" id="KW-0508">mRNA splicing</keyword>
<protein>
    <recommendedName>
        <fullName evidence="2 3">Pre-mRNA-processing protein 45</fullName>
    </recommendedName>
</protein>
<dbReference type="HOGENOM" id="CLU_1256033_0_0_1"/>
<name>S8F0R4_FOMSC</name>
<comment type="function">
    <text evidence="3">Involved in pre-mRNA splicing.</text>
</comment>
<evidence type="ECO:0000256" key="3">
    <source>
        <dbReference type="RuleBase" id="RU367140"/>
    </source>
</evidence>
<keyword evidence="3" id="KW-0539">Nucleus</keyword>
<evidence type="ECO:0000259" key="5">
    <source>
        <dbReference type="Pfam" id="PF02731"/>
    </source>
</evidence>
<dbReference type="GO" id="GO:0000398">
    <property type="term" value="P:mRNA splicing, via spliceosome"/>
    <property type="evidence" value="ECO:0007669"/>
    <property type="project" value="InterPro"/>
</dbReference>
<keyword evidence="3" id="KW-0747">Spliceosome</keyword>